<organism evidence="1 2">
    <name type="scientific">Alteribacillus persepolensis</name>
    <dbReference type="NCBI Taxonomy" id="568899"/>
    <lineage>
        <taxon>Bacteria</taxon>
        <taxon>Bacillati</taxon>
        <taxon>Bacillota</taxon>
        <taxon>Bacilli</taxon>
        <taxon>Bacillales</taxon>
        <taxon>Bacillaceae</taxon>
        <taxon>Alteribacillus</taxon>
    </lineage>
</organism>
<sequence>MIVNEYDTYFEMITQHEHARISYEFFKYWGDDAVTRSSLWEALLIAVREHDRSWITLDRHPEINPDTNKPCDFTNYPEKEKLKAYQTGIKTVAEKHPYSGLLNSLHYTSFFTDSTNTEEEAAFLHAEQARQKQLRDALNPEDEEFHLRLLQFCDDVSLYACLNEPGATKAEELSWFKHGFQHTFSFLQHETVQARFTSAQDIQLTPFPLQSPLHVAIEGTIVYKQDIQAEGIKAAYENGEHTVRKLRFIP</sequence>
<dbReference type="EMBL" id="FNDK01000001">
    <property type="protein sequence ID" value="SDH06003.1"/>
    <property type="molecule type" value="Genomic_DNA"/>
</dbReference>
<gene>
    <name evidence="1" type="ORF">SAMN05192534_101480</name>
</gene>
<name>A0A1G7ZB76_9BACI</name>
<dbReference type="Pfam" id="PF13030">
    <property type="entry name" value="DUF3891"/>
    <property type="match status" value="1"/>
</dbReference>
<evidence type="ECO:0008006" key="3">
    <source>
        <dbReference type="Google" id="ProtNLM"/>
    </source>
</evidence>
<reference evidence="1 2" key="1">
    <citation type="submission" date="2016-10" db="EMBL/GenBank/DDBJ databases">
        <authorList>
            <person name="de Groot N.N."/>
        </authorList>
    </citation>
    <scope>NUCLEOTIDE SEQUENCE [LARGE SCALE GENOMIC DNA]</scope>
    <source>
        <strain evidence="1 2">DSM 21632</strain>
    </source>
</reference>
<keyword evidence="2" id="KW-1185">Reference proteome</keyword>
<dbReference type="Proteomes" id="UP000199163">
    <property type="component" value="Unassembled WGS sequence"/>
</dbReference>
<dbReference type="RefSeq" id="WP_175487338.1">
    <property type="nucleotide sequence ID" value="NZ_FNDK01000001.1"/>
</dbReference>
<evidence type="ECO:0000313" key="2">
    <source>
        <dbReference type="Proteomes" id="UP000199163"/>
    </source>
</evidence>
<dbReference type="InterPro" id="IPR024992">
    <property type="entry name" value="DUF3891"/>
</dbReference>
<dbReference type="AlphaFoldDB" id="A0A1G7ZB76"/>
<dbReference type="STRING" id="568899.SAMN05192534_101480"/>
<evidence type="ECO:0000313" key="1">
    <source>
        <dbReference type="EMBL" id="SDH06003.1"/>
    </source>
</evidence>
<proteinExistence type="predicted"/>
<protein>
    <recommendedName>
        <fullName evidence="3">DUF3891 domain-containing protein</fullName>
    </recommendedName>
</protein>
<accession>A0A1G7ZB76</accession>